<proteinExistence type="predicted"/>
<feature type="compositionally biased region" description="Basic and acidic residues" evidence="1">
    <location>
        <begin position="241"/>
        <end position="254"/>
    </location>
</feature>
<comment type="caution">
    <text evidence="2">The sequence shown here is derived from an EMBL/GenBank/DDBJ whole genome shotgun (WGS) entry which is preliminary data.</text>
</comment>
<protein>
    <submittedName>
        <fullName evidence="2">Uncharacterized protein</fullName>
    </submittedName>
</protein>
<feature type="compositionally biased region" description="Low complexity" evidence="1">
    <location>
        <begin position="260"/>
        <end position="282"/>
    </location>
</feature>
<dbReference type="EMBL" id="KZ308196">
    <property type="protein sequence ID" value="KAG8224422.1"/>
    <property type="molecule type" value="Genomic_DNA"/>
</dbReference>
<sequence length="315" mass="33396">QTSHIIISNVDSSIPCHVTPSETSEPSLDLRSTFSIPKVVRTMAGRNGLVNFLWRNISSVNAANIINDRVADLKLSKGHTKAKCWGVGPGECTICTQGQRETQEYREHGGARKEDSLRKDDITASSPSLSSTSTSTSRDGLLGDAGSSKGWDSPSSSQLSHGRTSASSWTSTPDLQSLSSDTTSRESATARLSKWTSSSSSTSSPSSTISSSSSQTHSAAKPPIPPSSVSTSTSSSSGADSELRRRFNERRKSTELAQGTSTTSGSSSSVSRNSSSESSTPLRSRRLLVQEVKTIENSSVDTKKDGVNPDVEFII</sequence>
<feature type="compositionally biased region" description="Basic and acidic residues" evidence="1">
    <location>
        <begin position="101"/>
        <end position="122"/>
    </location>
</feature>
<feature type="compositionally biased region" description="Low complexity" evidence="1">
    <location>
        <begin position="123"/>
        <end position="137"/>
    </location>
</feature>
<dbReference type="Proteomes" id="UP000792457">
    <property type="component" value="Unassembled WGS sequence"/>
</dbReference>
<reference evidence="2" key="1">
    <citation type="submission" date="2013-04" db="EMBL/GenBank/DDBJ databases">
        <authorList>
            <person name="Qu J."/>
            <person name="Murali S.C."/>
            <person name="Bandaranaike D."/>
            <person name="Bellair M."/>
            <person name="Blankenburg K."/>
            <person name="Chao H."/>
            <person name="Dinh H."/>
            <person name="Doddapaneni H."/>
            <person name="Downs B."/>
            <person name="Dugan-Rocha S."/>
            <person name="Elkadiri S."/>
            <person name="Gnanaolivu R.D."/>
            <person name="Hernandez B."/>
            <person name="Javaid M."/>
            <person name="Jayaseelan J.C."/>
            <person name="Lee S."/>
            <person name="Li M."/>
            <person name="Ming W."/>
            <person name="Munidasa M."/>
            <person name="Muniz J."/>
            <person name="Nguyen L."/>
            <person name="Ongeri F."/>
            <person name="Osuji N."/>
            <person name="Pu L.-L."/>
            <person name="Puazo M."/>
            <person name="Qu C."/>
            <person name="Quiroz J."/>
            <person name="Raj R."/>
            <person name="Weissenberger G."/>
            <person name="Xin Y."/>
            <person name="Zou X."/>
            <person name="Han Y."/>
            <person name="Richards S."/>
            <person name="Worley K."/>
            <person name="Muzny D."/>
            <person name="Gibbs R."/>
        </authorList>
    </citation>
    <scope>NUCLEOTIDE SEQUENCE</scope>
    <source>
        <strain evidence="2">Sampled in the wild</strain>
    </source>
</reference>
<feature type="compositionally biased region" description="Low complexity" evidence="1">
    <location>
        <begin position="227"/>
        <end position="237"/>
    </location>
</feature>
<reference evidence="2" key="2">
    <citation type="submission" date="2017-10" db="EMBL/GenBank/DDBJ databases">
        <title>Ladona fulva Genome sequencing and assembly.</title>
        <authorList>
            <person name="Murali S."/>
            <person name="Richards S."/>
            <person name="Bandaranaike D."/>
            <person name="Bellair M."/>
            <person name="Blankenburg K."/>
            <person name="Chao H."/>
            <person name="Dinh H."/>
            <person name="Doddapaneni H."/>
            <person name="Dugan-Rocha S."/>
            <person name="Elkadiri S."/>
            <person name="Gnanaolivu R."/>
            <person name="Hernandez B."/>
            <person name="Skinner E."/>
            <person name="Javaid M."/>
            <person name="Lee S."/>
            <person name="Li M."/>
            <person name="Ming W."/>
            <person name="Munidasa M."/>
            <person name="Muniz J."/>
            <person name="Nguyen L."/>
            <person name="Hughes D."/>
            <person name="Osuji N."/>
            <person name="Pu L.-L."/>
            <person name="Puazo M."/>
            <person name="Qu C."/>
            <person name="Quiroz J."/>
            <person name="Raj R."/>
            <person name="Weissenberger G."/>
            <person name="Xin Y."/>
            <person name="Zou X."/>
            <person name="Han Y."/>
            <person name="Worley K."/>
            <person name="Muzny D."/>
            <person name="Gibbs R."/>
        </authorList>
    </citation>
    <scope>NUCLEOTIDE SEQUENCE</scope>
    <source>
        <strain evidence="2">Sampled in the wild</strain>
    </source>
</reference>
<evidence type="ECO:0000313" key="2">
    <source>
        <dbReference type="EMBL" id="KAG8224422.1"/>
    </source>
</evidence>
<feature type="non-terminal residue" evidence="2">
    <location>
        <position position="1"/>
    </location>
</feature>
<dbReference type="AlphaFoldDB" id="A0A8K0NWN2"/>
<feature type="compositionally biased region" description="Low complexity" evidence="1">
    <location>
        <begin position="193"/>
        <end position="218"/>
    </location>
</feature>
<feature type="region of interest" description="Disordered" evidence="1">
    <location>
        <begin position="101"/>
        <end position="286"/>
    </location>
</feature>
<evidence type="ECO:0000256" key="1">
    <source>
        <dbReference type="SAM" id="MobiDB-lite"/>
    </source>
</evidence>
<accession>A0A8K0NWN2</accession>
<gene>
    <name evidence="2" type="ORF">J437_LFUL001372</name>
</gene>
<feature type="compositionally biased region" description="Low complexity" evidence="1">
    <location>
        <begin position="147"/>
        <end position="157"/>
    </location>
</feature>
<feature type="compositionally biased region" description="Polar residues" evidence="1">
    <location>
        <begin position="158"/>
        <end position="187"/>
    </location>
</feature>
<keyword evidence="3" id="KW-1185">Reference proteome</keyword>
<evidence type="ECO:0000313" key="3">
    <source>
        <dbReference type="Proteomes" id="UP000792457"/>
    </source>
</evidence>
<name>A0A8K0NWN2_LADFU</name>
<organism evidence="2 3">
    <name type="scientific">Ladona fulva</name>
    <name type="common">Scarce chaser dragonfly</name>
    <name type="synonym">Libellula fulva</name>
    <dbReference type="NCBI Taxonomy" id="123851"/>
    <lineage>
        <taxon>Eukaryota</taxon>
        <taxon>Metazoa</taxon>
        <taxon>Ecdysozoa</taxon>
        <taxon>Arthropoda</taxon>
        <taxon>Hexapoda</taxon>
        <taxon>Insecta</taxon>
        <taxon>Pterygota</taxon>
        <taxon>Palaeoptera</taxon>
        <taxon>Odonata</taxon>
        <taxon>Epiprocta</taxon>
        <taxon>Anisoptera</taxon>
        <taxon>Libelluloidea</taxon>
        <taxon>Libellulidae</taxon>
        <taxon>Ladona</taxon>
    </lineage>
</organism>
<feature type="non-terminal residue" evidence="2">
    <location>
        <position position="315"/>
    </location>
</feature>